<evidence type="ECO:0000313" key="3">
    <source>
        <dbReference type="EMBL" id="EDV04006.1"/>
    </source>
</evidence>
<comment type="caution">
    <text evidence="3">The sequence shown here is derived from an EMBL/GenBank/DDBJ whole genome shotgun (WGS) entry which is preliminary data.</text>
</comment>
<dbReference type="Proteomes" id="UP000004596">
    <property type="component" value="Unassembled WGS sequence"/>
</dbReference>
<evidence type="ECO:0000256" key="2">
    <source>
        <dbReference type="SAM" id="Phobius"/>
    </source>
</evidence>
<accession>B3CI47</accession>
<keyword evidence="2" id="KW-1133">Transmembrane helix</keyword>
<name>B3CI47_9BACE</name>
<gene>
    <name evidence="3" type="ORF">BACINT_03133</name>
</gene>
<organism evidence="3 4">
    <name type="scientific">Bacteroides intestinalis DSM 17393</name>
    <dbReference type="NCBI Taxonomy" id="471870"/>
    <lineage>
        <taxon>Bacteria</taxon>
        <taxon>Pseudomonadati</taxon>
        <taxon>Bacteroidota</taxon>
        <taxon>Bacteroidia</taxon>
        <taxon>Bacteroidales</taxon>
        <taxon>Bacteroidaceae</taxon>
        <taxon>Bacteroides</taxon>
    </lineage>
</organism>
<dbReference type="EMBL" id="ABJL02000008">
    <property type="protein sequence ID" value="EDV04006.1"/>
    <property type="molecule type" value="Genomic_DNA"/>
</dbReference>
<proteinExistence type="predicted"/>
<sequence>MLHIHTTIQVIYAEKGYYLWVGNIVTMSFTYFHLHLSAFTSSRIETAHSQPTKNTICHNGKKATSCYGKDNISQKPHASEKNQFHNISIQSP</sequence>
<keyword evidence="2" id="KW-0472">Membrane</keyword>
<evidence type="ECO:0000313" key="4">
    <source>
        <dbReference type="Proteomes" id="UP000004596"/>
    </source>
</evidence>
<dbReference type="STRING" id="471870.BACINT_03133"/>
<reference evidence="3 4" key="1">
    <citation type="submission" date="2008-04" db="EMBL/GenBank/DDBJ databases">
        <title>Draft genome sequence of Bacteroides intestinalis (DSM 17393).</title>
        <authorList>
            <person name="Sudarsanam P."/>
            <person name="Ley R."/>
            <person name="Guruge J."/>
            <person name="Turnbaugh P.J."/>
            <person name="Mahowald M."/>
            <person name="Liep D."/>
            <person name="Gordon J."/>
        </authorList>
    </citation>
    <scope>NUCLEOTIDE SEQUENCE [LARGE SCALE GENOMIC DNA]</scope>
    <source>
        <strain evidence="3 4">DSM 17393</strain>
    </source>
</reference>
<feature type="transmembrane region" description="Helical" evidence="2">
    <location>
        <begin position="17"/>
        <end position="34"/>
    </location>
</feature>
<feature type="region of interest" description="Disordered" evidence="1">
    <location>
        <begin position="69"/>
        <end position="92"/>
    </location>
</feature>
<evidence type="ECO:0000256" key="1">
    <source>
        <dbReference type="SAM" id="MobiDB-lite"/>
    </source>
</evidence>
<protein>
    <submittedName>
        <fullName evidence="3">Uncharacterized protein</fullName>
    </submittedName>
</protein>
<dbReference type="AlphaFoldDB" id="B3CI47"/>
<reference evidence="3 4" key="2">
    <citation type="submission" date="2008-04" db="EMBL/GenBank/DDBJ databases">
        <authorList>
            <person name="Fulton L."/>
            <person name="Clifton S."/>
            <person name="Fulton B."/>
            <person name="Xu J."/>
            <person name="Minx P."/>
            <person name="Pepin K.H."/>
            <person name="Johnson M."/>
            <person name="Thiruvilangam P."/>
            <person name="Bhonagiri V."/>
            <person name="Nash W.E."/>
            <person name="Mardis E.R."/>
            <person name="Wilson R.K."/>
        </authorList>
    </citation>
    <scope>NUCLEOTIDE SEQUENCE [LARGE SCALE GENOMIC DNA]</scope>
    <source>
        <strain evidence="3 4">DSM 17393</strain>
    </source>
</reference>
<keyword evidence="2" id="KW-0812">Transmembrane</keyword>